<protein>
    <submittedName>
        <fullName evidence="2">Uncharacterized protein DUF932</fullName>
    </submittedName>
</protein>
<dbReference type="InterPro" id="IPR026325">
    <property type="entry name" value="DUF932"/>
</dbReference>
<keyword evidence="3" id="KW-1185">Reference proteome</keyword>
<name>A0A3E0HE67_9PSEU</name>
<proteinExistence type="predicted"/>
<evidence type="ECO:0000256" key="1">
    <source>
        <dbReference type="SAM" id="MobiDB-lite"/>
    </source>
</evidence>
<feature type="region of interest" description="Disordered" evidence="1">
    <location>
        <begin position="74"/>
        <end position="94"/>
    </location>
</feature>
<dbReference type="Pfam" id="PF06067">
    <property type="entry name" value="DUF932"/>
    <property type="match status" value="1"/>
</dbReference>
<dbReference type="Proteomes" id="UP000256269">
    <property type="component" value="Unassembled WGS sequence"/>
</dbReference>
<reference evidence="2 3" key="1">
    <citation type="submission" date="2018-08" db="EMBL/GenBank/DDBJ databases">
        <title>Genomic Encyclopedia of Archaeal and Bacterial Type Strains, Phase II (KMG-II): from individual species to whole genera.</title>
        <authorList>
            <person name="Goeker M."/>
        </authorList>
    </citation>
    <scope>NUCLEOTIDE SEQUENCE [LARGE SCALE GENOMIC DNA]</scope>
    <source>
        <strain evidence="2 3">DSM 45791</strain>
    </source>
</reference>
<evidence type="ECO:0000313" key="3">
    <source>
        <dbReference type="Proteomes" id="UP000256269"/>
    </source>
</evidence>
<gene>
    <name evidence="2" type="ORF">BCF44_110198</name>
</gene>
<dbReference type="OrthoDB" id="576140at2"/>
<dbReference type="EMBL" id="QUNO01000010">
    <property type="protein sequence ID" value="REH42701.1"/>
    <property type="molecule type" value="Genomic_DNA"/>
</dbReference>
<accession>A0A3E0HE67</accession>
<evidence type="ECO:0000313" key="2">
    <source>
        <dbReference type="EMBL" id="REH42701.1"/>
    </source>
</evidence>
<dbReference type="AlphaFoldDB" id="A0A3E0HE67"/>
<organism evidence="2 3">
    <name type="scientific">Kutzneria buriramensis</name>
    <dbReference type="NCBI Taxonomy" id="1045776"/>
    <lineage>
        <taxon>Bacteria</taxon>
        <taxon>Bacillati</taxon>
        <taxon>Actinomycetota</taxon>
        <taxon>Actinomycetes</taxon>
        <taxon>Pseudonocardiales</taxon>
        <taxon>Pseudonocardiaceae</taxon>
        <taxon>Kutzneria</taxon>
    </lineage>
</organism>
<comment type="caution">
    <text evidence="2">The sequence shown here is derived from an EMBL/GenBank/DDBJ whole genome shotgun (WGS) entry which is preliminary data.</text>
</comment>
<feature type="compositionally biased region" description="Basic and acidic residues" evidence="1">
    <location>
        <begin position="84"/>
        <end position="94"/>
    </location>
</feature>
<sequence>MTKPVPPAQKQGTTPKFKPTDAWSTLATAVNNSRNVGELLKKAELSDWDPRLEPMALLSDIGVCIECERPKGQKHTPACSVGKAETDPDADGKVTDDHTTDIIEAPGAWGLARTNSEGFTEYLGAVTTRQYTAVPIDTRASILTEIVKQAKAKFGPAGPLWNNTAAFATVKLPELIAVGKSDELEMRVVLINSLLPGRPSEIRFEAVRLASNTIQHFAADRLTLSSADDADARLTEASEALDSAVRHAAKVGEIASAMRAKKLTVAEFEKVCDQIWSKPADTANSSVRELYENRQGMLKIMFKGEVDQFAGIGGTRYGGLQAILTAIEHNVAARTDQTADDLKYRAEDVLFGRLGKLARTAVELLEVPAA</sequence>
<dbReference type="RefSeq" id="WP_116177509.1">
    <property type="nucleotide sequence ID" value="NZ_CP144375.1"/>
</dbReference>
<feature type="region of interest" description="Disordered" evidence="1">
    <location>
        <begin position="1"/>
        <end position="20"/>
    </location>
</feature>